<protein>
    <submittedName>
        <fullName evidence="4">Putative DNA polymerase</fullName>
    </submittedName>
</protein>
<dbReference type="EMBL" id="MT142390">
    <property type="protein sequence ID" value="QJA79677.1"/>
    <property type="molecule type" value="Genomic_DNA"/>
</dbReference>
<dbReference type="SMART" id="SM00987">
    <property type="entry name" value="UreE_C"/>
    <property type="match status" value="1"/>
</dbReference>
<evidence type="ECO:0000259" key="2">
    <source>
        <dbReference type="SMART" id="SM00482"/>
    </source>
</evidence>
<dbReference type="GO" id="GO:0008408">
    <property type="term" value="F:3'-5' exonuclease activity"/>
    <property type="evidence" value="ECO:0007669"/>
    <property type="project" value="InterPro"/>
</dbReference>
<dbReference type="Pfam" id="PF03167">
    <property type="entry name" value="UDG"/>
    <property type="match status" value="1"/>
</dbReference>
<dbReference type="GO" id="GO:0006261">
    <property type="term" value="P:DNA-templated DNA replication"/>
    <property type="evidence" value="ECO:0007669"/>
    <property type="project" value="InterPro"/>
</dbReference>
<dbReference type="InterPro" id="IPR043502">
    <property type="entry name" value="DNA/RNA_pol_sf"/>
</dbReference>
<evidence type="ECO:0000313" key="5">
    <source>
        <dbReference type="EMBL" id="QJA59844.1"/>
    </source>
</evidence>
<dbReference type="Gene3D" id="1.20.1060.10">
    <property type="entry name" value="Taq DNA Polymerase, Chain T, domain 4"/>
    <property type="match status" value="1"/>
</dbReference>
<dbReference type="SUPFAM" id="SSF56672">
    <property type="entry name" value="DNA/RNA polymerases"/>
    <property type="match status" value="1"/>
</dbReference>
<dbReference type="InterPro" id="IPR001098">
    <property type="entry name" value="DNA-dir_DNA_pol_A_palm_dom"/>
</dbReference>
<evidence type="ECO:0000313" key="4">
    <source>
        <dbReference type="EMBL" id="QJA49398.1"/>
    </source>
</evidence>
<dbReference type="GO" id="GO:0003887">
    <property type="term" value="F:DNA-directed DNA polymerase activity"/>
    <property type="evidence" value="ECO:0007669"/>
    <property type="project" value="InterPro"/>
</dbReference>
<keyword evidence="1" id="KW-0235">DNA replication</keyword>
<dbReference type="Gene3D" id="1.10.150.20">
    <property type="entry name" value="5' to 3' exonuclease, C-terminal subdomain"/>
    <property type="match status" value="1"/>
</dbReference>
<evidence type="ECO:0000256" key="1">
    <source>
        <dbReference type="ARBA" id="ARBA00022705"/>
    </source>
</evidence>
<reference evidence="4" key="1">
    <citation type="submission" date="2020-03" db="EMBL/GenBank/DDBJ databases">
        <title>The deep terrestrial virosphere.</title>
        <authorList>
            <person name="Holmfeldt K."/>
            <person name="Nilsson E."/>
            <person name="Simone D."/>
            <person name="Lopez-Fernandez M."/>
            <person name="Wu X."/>
            <person name="de Brujin I."/>
            <person name="Lundin D."/>
            <person name="Andersson A."/>
            <person name="Bertilsson S."/>
            <person name="Dopson M."/>
        </authorList>
    </citation>
    <scope>NUCLEOTIDE SEQUENCE</scope>
    <source>
        <strain evidence="6">MM415A00845</strain>
        <strain evidence="5">MM415B01226</strain>
        <strain evidence="4">TM448A01341</strain>
    </source>
</reference>
<dbReference type="Gene3D" id="3.30.420.10">
    <property type="entry name" value="Ribonuclease H-like superfamily/Ribonuclease H"/>
    <property type="match status" value="1"/>
</dbReference>
<dbReference type="GO" id="GO:0006302">
    <property type="term" value="P:double-strand break repair"/>
    <property type="evidence" value="ECO:0007669"/>
    <property type="project" value="TreeGrafter"/>
</dbReference>
<organism evidence="4">
    <name type="scientific">viral metagenome</name>
    <dbReference type="NCBI Taxonomy" id="1070528"/>
    <lineage>
        <taxon>unclassified sequences</taxon>
        <taxon>metagenomes</taxon>
        <taxon>organismal metagenomes</taxon>
    </lineage>
</organism>
<sequence>MKPDVCKPCPLYDAPYVPPEGNEDADVFGIGEAPGEQEVKEERPFYGRSGKVLRNLLSHYGFKNPYLTNTIKCRPPENRAPTAEEIRCCWHFLSEELKRFPTIPIIALGRFALRALHPHLQIKKTHGTKAQSVQGYPFYIMYHPAAGLHNPNLRRVIEQDWERCFGSIGGSPKRNVPPLPPALAIDTETTSKNPHEAEVLAIGRYGDTHGVEIVFHNAKYDLTVLKQPSPTILYDTMYMAYHAGEDELSLEGLCGRRLGIPTPSTKELIGLWGSMGEVPQKLLQSHVLHHAQNTYKLWENLWTEPSSHTRAIRLDMDLLPILVDMEKRGVATDQRVFQELSEKMEEQTATLQATTPEVNFRSPPQLSKFLFETLGLPPGRECSKAGYYSTDDDELVRLKGLHPFIDILLEYRGGHKLLSTYITPFLGVEVVRPSFAVLTVTGRLNCSRPNLQNQPPSIRRAYRARGNKVLLAADLNQLELRVLAMLSLDPAMLRLYRSNGDLHTHTESKLKMVRKLAKTFNFASVYGSTDSGLSRETGVPLSVVKSIRKEWNTTYSGAHSWSEETKKFAREEGYVETVLGRRRYLAESQSRSKKHQYNGDTKAVNTPVQGTGAEHVKLMMLELRDLPMVIQVHDELVFECERSEIRGIMDRVNQASDRANEILWGDSLIPFTSKFEVGKNWGEMVEIA</sequence>
<dbReference type="EMBL" id="MT144135">
    <property type="protein sequence ID" value="QJA49398.1"/>
    <property type="molecule type" value="Genomic_DNA"/>
</dbReference>
<dbReference type="InterPro" id="IPR002298">
    <property type="entry name" value="DNA_polymerase_A"/>
</dbReference>
<dbReference type="PRINTS" id="PR00868">
    <property type="entry name" value="DNAPOLI"/>
</dbReference>
<dbReference type="InterPro" id="IPR012337">
    <property type="entry name" value="RNaseH-like_sf"/>
</dbReference>
<dbReference type="SMART" id="SM00986">
    <property type="entry name" value="UDG"/>
    <property type="match status" value="1"/>
</dbReference>
<feature type="domain" description="DNA-directed DNA polymerase family A palm" evidence="2">
    <location>
        <begin position="457"/>
        <end position="644"/>
    </location>
</feature>
<evidence type="ECO:0000259" key="3">
    <source>
        <dbReference type="SMART" id="SM00986"/>
    </source>
</evidence>
<dbReference type="AlphaFoldDB" id="A0A6H1ZPF7"/>
<gene>
    <name evidence="6" type="ORF">MM415A00845_0026</name>
    <name evidence="5" type="ORF">MM415B01226_0028</name>
    <name evidence="4" type="ORF">TM448A01341_0017</name>
</gene>
<dbReference type="EMBL" id="MT141386">
    <property type="protein sequence ID" value="QJA59844.1"/>
    <property type="molecule type" value="Genomic_DNA"/>
</dbReference>
<dbReference type="GO" id="GO:0003677">
    <property type="term" value="F:DNA binding"/>
    <property type="evidence" value="ECO:0007669"/>
    <property type="project" value="InterPro"/>
</dbReference>
<dbReference type="Pfam" id="PF01612">
    <property type="entry name" value="DNA_pol_A_exo1"/>
    <property type="match status" value="1"/>
</dbReference>
<dbReference type="Gene3D" id="3.30.70.370">
    <property type="match status" value="1"/>
</dbReference>
<dbReference type="PANTHER" id="PTHR10133">
    <property type="entry name" value="DNA POLYMERASE I"/>
    <property type="match status" value="1"/>
</dbReference>
<evidence type="ECO:0000313" key="6">
    <source>
        <dbReference type="EMBL" id="QJA79677.1"/>
    </source>
</evidence>
<dbReference type="SMART" id="SM00482">
    <property type="entry name" value="POLAc"/>
    <property type="match status" value="1"/>
</dbReference>
<dbReference type="InterPro" id="IPR036895">
    <property type="entry name" value="Uracil-DNA_glycosylase-like_sf"/>
</dbReference>
<proteinExistence type="predicted"/>
<dbReference type="SUPFAM" id="SSF52141">
    <property type="entry name" value="Uracil-DNA glycosylase-like"/>
    <property type="match status" value="1"/>
</dbReference>
<dbReference type="InterPro" id="IPR036397">
    <property type="entry name" value="RNaseH_sf"/>
</dbReference>
<accession>A0A6H1ZPF7</accession>
<dbReference type="PANTHER" id="PTHR10133:SF27">
    <property type="entry name" value="DNA POLYMERASE NU"/>
    <property type="match status" value="1"/>
</dbReference>
<dbReference type="Gene3D" id="3.40.470.10">
    <property type="entry name" value="Uracil-DNA glycosylase-like domain"/>
    <property type="match status" value="1"/>
</dbReference>
<dbReference type="InterPro" id="IPR005122">
    <property type="entry name" value="Uracil-DNA_glycosylase-like"/>
</dbReference>
<dbReference type="Pfam" id="PF00476">
    <property type="entry name" value="DNA_pol_A"/>
    <property type="match status" value="1"/>
</dbReference>
<feature type="domain" description="Uracil-DNA glycosylase-like" evidence="3">
    <location>
        <begin position="18"/>
        <end position="162"/>
    </location>
</feature>
<dbReference type="InterPro" id="IPR002562">
    <property type="entry name" value="3'-5'_exonuclease_dom"/>
</dbReference>
<dbReference type="CDD" id="cd10030">
    <property type="entry name" value="UDG-F4_TTUDGA_SPO1dp_like"/>
    <property type="match status" value="1"/>
</dbReference>
<name>A0A6H1ZPF7_9ZZZZ</name>
<dbReference type="SUPFAM" id="SSF53098">
    <property type="entry name" value="Ribonuclease H-like"/>
    <property type="match status" value="1"/>
</dbReference>